<dbReference type="Proteomes" id="UP000828941">
    <property type="component" value="Chromosome 11"/>
</dbReference>
<reference evidence="1 2" key="1">
    <citation type="journal article" date="2022" name="DNA Res.">
        <title>Chromosomal-level genome assembly of the orchid tree Bauhinia variegata (Leguminosae; Cercidoideae) supports the allotetraploid origin hypothesis of Bauhinia.</title>
        <authorList>
            <person name="Zhong Y."/>
            <person name="Chen Y."/>
            <person name="Zheng D."/>
            <person name="Pang J."/>
            <person name="Liu Y."/>
            <person name="Luo S."/>
            <person name="Meng S."/>
            <person name="Qian L."/>
            <person name="Wei D."/>
            <person name="Dai S."/>
            <person name="Zhou R."/>
        </authorList>
    </citation>
    <scope>NUCLEOTIDE SEQUENCE [LARGE SCALE GENOMIC DNA]</scope>
    <source>
        <strain evidence="1">BV-YZ2020</strain>
    </source>
</reference>
<sequence length="120" mass="13921">MFHGIVWEVPYNWMSNLGDKLTIVACGRVHGAGGEVYGIIYVRHGAHAELYYRHVEEEKQYAILRRRLTSLYEEFISHKSPSAGFYFASRNKIEQKLLDCNEEAEEVLLVLNAKLKMILF</sequence>
<gene>
    <name evidence="1" type="ORF">L6164_027776</name>
</gene>
<name>A0ACB9LVK3_BAUVA</name>
<accession>A0ACB9LVK3</accession>
<protein>
    <submittedName>
        <fullName evidence="1">Uncharacterized protein</fullName>
    </submittedName>
</protein>
<comment type="caution">
    <text evidence="1">The sequence shown here is derived from an EMBL/GenBank/DDBJ whole genome shotgun (WGS) entry which is preliminary data.</text>
</comment>
<evidence type="ECO:0000313" key="1">
    <source>
        <dbReference type="EMBL" id="KAI4314914.1"/>
    </source>
</evidence>
<evidence type="ECO:0000313" key="2">
    <source>
        <dbReference type="Proteomes" id="UP000828941"/>
    </source>
</evidence>
<dbReference type="EMBL" id="CM039436">
    <property type="protein sequence ID" value="KAI4314914.1"/>
    <property type="molecule type" value="Genomic_DNA"/>
</dbReference>
<proteinExistence type="predicted"/>
<keyword evidence="2" id="KW-1185">Reference proteome</keyword>
<organism evidence="1 2">
    <name type="scientific">Bauhinia variegata</name>
    <name type="common">Purple orchid tree</name>
    <name type="synonym">Phanera variegata</name>
    <dbReference type="NCBI Taxonomy" id="167791"/>
    <lineage>
        <taxon>Eukaryota</taxon>
        <taxon>Viridiplantae</taxon>
        <taxon>Streptophyta</taxon>
        <taxon>Embryophyta</taxon>
        <taxon>Tracheophyta</taxon>
        <taxon>Spermatophyta</taxon>
        <taxon>Magnoliopsida</taxon>
        <taxon>eudicotyledons</taxon>
        <taxon>Gunneridae</taxon>
        <taxon>Pentapetalae</taxon>
        <taxon>rosids</taxon>
        <taxon>fabids</taxon>
        <taxon>Fabales</taxon>
        <taxon>Fabaceae</taxon>
        <taxon>Cercidoideae</taxon>
        <taxon>Cercideae</taxon>
        <taxon>Bauhiniinae</taxon>
        <taxon>Bauhinia</taxon>
    </lineage>
</organism>